<dbReference type="Proteomes" id="UP001344906">
    <property type="component" value="Unassembled WGS sequence"/>
</dbReference>
<keyword evidence="1" id="KW-0472">Membrane</keyword>
<evidence type="ECO:0000313" key="2">
    <source>
        <dbReference type="EMBL" id="GLV53640.1"/>
    </source>
</evidence>
<comment type="caution">
    <text evidence="2">The sequence shown here is derived from an EMBL/GenBank/DDBJ whole genome shotgun (WGS) entry which is preliminary data.</text>
</comment>
<reference evidence="2 3" key="1">
    <citation type="submission" date="2023-02" db="EMBL/GenBank/DDBJ databases">
        <title>Dictyobacter halimunensis sp. nov., a new member of the class Ktedonobacteria from forest soil in a geothermal area.</title>
        <authorList>
            <person name="Rachmania M.K."/>
            <person name="Ningsih F."/>
            <person name="Sakai Y."/>
            <person name="Yabe S."/>
            <person name="Yokota A."/>
            <person name="Sjamsuridzal W."/>
        </authorList>
    </citation>
    <scope>NUCLEOTIDE SEQUENCE [LARGE SCALE GENOMIC DNA]</scope>
    <source>
        <strain evidence="2 3">S3.2.2.5</strain>
    </source>
</reference>
<organism evidence="2 3">
    <name type="scientific">Dictyobacter halimunensis</name>
    <dbReference type="NCBI Taxonomy" id="3026934"/>
    <lineage>
        <taxon>Bacteria</taxon>
        <taxon>Bacillati</taxon>
        <taxon>Chloroflexota</taxon>
        <taxon>Ktedonobacteria</taxon>
        <taxon>Ktedonobacterales</taxon>
        <taxon>Dictyobacteraceae</taxon>
        <taxon>Dictyobacter</taxon>
    </lineage>
</organism>
<accession>A0ABQ6FJ99</accession>
<evidence type="ECO:0000256" key="1">
    <source>
        <dbReference type="SAM" id="Phobius"/>
    </source>
</evidence>
<proteinExistence type="predicted"/>
<keyword evidence="1" id="KW-0812">Transmembrane</keyword>
<keyword evidence="1" id="KW-1133">Transmembrane helix</keyword>
<evidence type="ECO:0000313" key="3">
    <source>
        <dbReference type="Proteomes" id="UP001344906"/>
    </source>
</evidence>
<protein>
    <submittedName>
        <fullName evidence="2">Uncharacterized protein</fullName>
    </submittedName>
</protein>
<feature type="transmembrane region" description="Helical" evidence="1">
    <location>
        <begin position="20"/>
        <end position="42"/>
    </location>
</feature>
<name>A0ABQ6FJ99_9CHLR</name>
<dbReference type="EMBL" id="BSRI01000001">
    <property type="protein sequence ID" value="GLV53640.1"/>
    <property type="molecule type" value="Genomic_DNA"/>
</dbReference>
<keyword evidence="3" id="KW-1185">Reference proteome</keyword>
<gene>
    <name evidence="2" type="ORF">KDH_04920</name>
</gene>
<sequence length="58" mass="7020">MLVFYWIFAYIERVFEGSIQLLVFAYWFIFIAVIACVVLLMYNRQLTSKFPEMKEQIS</sequence>